<dbReference type="EMBL" id="JAVIJF010000031">
    <property type="protein sequence ID" value="MDX8528839.1"/>
    <property type="molecule type" value="Genomic_DNA"/>
</dbReference>
<dbReference type="Pfam" id="PF13714">
    <property type="entry name" value="PEP_mutase"/>
    <property type="match status" value="1"/>
</dbReference>
<comment type="caution">
    <text evidence="1">The sequence shown here is derived from an EMBL/GenBank/DDBJ whole genome shotgun (WGS) entry which is preliminary data.</text>
</comment>
<gene>
    <name evidence="1" type="ORF">RFM68_30650</name>
</gene>
<dbReference type="CDD" id="cd00377">
    <property type="entry name" value="ICL_PEPM"/>
    <property type="match status" value="1"/>
</dbReference>
<protein>
    <submittedName>
        <fullName evidence="1">Oxaloacetate decarboxylase</fullName>
    </submittedName>
</protein>
<sequence length="268" mass="28572">MDKGKIFRDLHASTFVIPNPWDVGTTKLLASFGFKALATTSAGFAFSRGLPDGAVTFDAMIHHCREVTAATDLPVSADLERGKGDSAEQAAETIFAAEAAGLAGCSIEDHTGDPADPIYDFSHAVERVAAAVEAARALKHDFVFTARAENFLWGKTDLDDTIKRLQAFEKAGADVLYAPGISDVEMVRTICSSVGRPVNVMARPGFTTADLAMAGVKRISLGPWLTNFAYGMLETAAREIQQDGTFGFTRAAMPFGKLQALFRGGGTE</sequence>
<dbReference type="RefSeq" id="WP_320236724.1">
    <property type="nucleotide sequence ID" value="NZ_JAVIJF010000031.1"/>
</dbReference>
<dbReference type="Gene3D" id="6.10.250.2750">
    <property type="match status" value="1"/>
</dbReference>
<name>A0ABU4ZTV7_9HYPH</name>
<dbReference type="Gene3D" id="3.20.20.60">
    <property type="entry name" value="Phosphoenolpyruvate-binding domains"/>
    <property type="match status" value="1"/>
</dbReference>
<accession>A0ABU4ZTV7</accession>
<dbReference type="Proteomes" id="UP001276840">
    <property type="component" value="Unassembled WGS sequence"/>
</dbReference>
<keyword evidence="2" id="KW-1185">Reference proteome</keyword>
<evidence type="ECO:0000313" key="2">
    <source>
        <dbReference type="Proteomes" id="UP001276840"/>
    </source>
</evidence>
<dbReference type="SUPFAM" id="SSF51621">
    <property type="entry name" value="Phosphoenolpyruvate/pyruvate domain"/>
    <property type="match status" value="1"/>
</dbReference>
<dbReference type="InterPro" id="IPR015813">
    <property type="entry name" value="Pyrv/PenolPyrv_kinase-like_dom"/>
</dbReference>
<dbReference type="InterPro" id="IPR039556">
    <property type="entry name" value="ICL/PEPM"/>
</dbReference>
<evidence type="ECO:0000313" key="1">
    <source>
        <dbReference type="EMBL" id="MDX8528839.1"/>
    </source>
</evidence>
<dbReference type="PANTHER" id="PTHR42905">
    <property type="entry name" value="PHOSPHOENOLPYRUVATE CARBOXYLASE"/>
    <property type="match status" value="1"/>
</dbReference>
<proteinExistence type="predicted"/>
<dbReference type="PANTHER" id="PTHR42905:SF16">
    <property type="entry name" value="CARBOXYPHOSPHONOENOLPYRUVATE PHOSPHONOMUTASE-LIKE PROTEIN (AFU_ORTHOLOGUE AFUA_5G07230)"/>
    <property type="match status" value="1"/>
</dbReference>
<reference evidence="1 2" key="1">
    <citation type="submission" date="2023-08" db="EMBL/GenBank/DDBJ databases">
        <title>Implementing the SeqCode for naming new Mesorhizobium species isolated from Vachellia karroo root nodules.</title>
        <authorList>
            <person name="Van Lill M."/>
        </authorList>
    </citation>
    <scope>NUCLEOTIDE SEQUENCE [LARGE SCALE GENOMIC DNA]</scope>
    <source>
        <strain evidence="1 2">MSK 1335</strain>
    </source>
</reference>
<dbReference type="InterPro" id="IPR040442">
    <property type="entry name" value="Pyrv_kinase-like_dom_sf"/>
</dbReference>
<organism evidence="1 2">
    <name type="scientific">Mesorhizobium montanum</name>
    <dbReference type="NCBI Taxonomy" id="3072323"/>
    <lineage>
        <taxon>Bacteria</taxon>
        <taxon>Pseudomonadati</taxon>
        <taxon>Pseudomonadota</taxon>
        <taxon>Alphaproteobacteria</taxon>
        <taxon>Hyphomicrobiales</taxon>
        <taxon>Phyllobacteriaceae</taxon>
        <taxon>Mesorhizobium</taxon>
    </lineage>
</organism>